<name>A0A1J1HM10_9DIPT</name>
<sequence length="25" mass="2806">MIVRCIGFSTTAYIFLQSDRIVGKS</sequence>
<reference evidence="1 2" key="1">
    <citation type="submission" date="2015-04" db="EMBL/GenBank/DDBJ databases">
        <authorList>
            <person name="Syromyatnikov M.Y."/>
            <person name="Popov V.N."/>
        </authorList>
    </citation>
    <scope>NUCLEOTIDE SEQUENCE [LARGE SCALE GENOMIC DNA]</scope>
</reference>
<evidence type="ECO:0000313" key="1">
    <source>
        <dbReference type="EMBL" id="CRK89112.1"/>
    </source>
</evidence>
<protein>
    <submittedName>
        <fullName evidence="1">CLUMA_CG002686, isoform A</fullName>
    </submittedName>
</protein>
<gene>
    <name evidence="1" type="ORF">CLUMA_CG002686</name>
</gene>
<dbReference type="EMBL" id="CVRI01000010">
    <property type="protein sequence ID" value="CRK89112.1"/>
    <property type="molecule type" value="Genomic_DNA"/>
</dbReference>
<accession>A0A1J1HM10</accession>
<dbReference type="Proteomes" id="UP000183832">
    <property type="component" value="Unassembled WGS sequence"/>
</dbReference>
<keyword evidence="2" id="KW-1185">Reference proteome</keyword>
<organism evidence="1 2">
    <name type="scientific">Clunio marinus</name>
    <dbReference type="NCBI Taxonomy" id="568069"/>
    <lineage>
        <taxon>Eukaryota</taxon>
        <taxon>Metazoa</taxon>
        <taxon>Ecdysozoa</taxon>
        <taxon>Arthropoda</taxon>
        <taxon>Hexapoda</taxon>
        <taxon>Insecta</taxon>
        <taxon>Pterygota</taxon>
        <taxon>Neoptera</taxon>
        <taxon>Endopterygota</taxon>
        <taxon>Diptera</taxon>
        <taxon>Nematocera</taxon>
        <taxon>Chironomoidea</taxon>
        <taxon>Chironomidae</taxon>
        <taxon>Clunio</taxon>
    </lineage>
</organism>
<proteinExistence type="predicted"/>
<evidence type="ECO:0000313" key="2">
    <source>
        <dbReference type="Proteomes" id="UP000183832"/>
    </source>
</evidence>
<dbReference type="AlphaFoldDB" id="A0A1J1HM10"/>